<gene>
    <name evidence="13 14 15 16 17" type="primary">LOC114499956</name>
</gene>
<dbReference type="RefSeq" id="XP_035886045.1">
    <property type="nucleotide sequence ID" value="XM_036030152.1"/>
</dbReference>
<dbReference type="Pfam" id="PF13445">
    <property type="entry name" value="zf-RING_UBOX"/>
    <property type="match status" value="2"/>
</dbReference>
<keyword evidence="12" id="KW-1185">Reference proteome</keyword>
<dbReference type="PROSITE" id="PS50119">
    <property type="entry name" value="ZF_BBOX"/>
    <property type="match status" value="2"/>
</dbReference>
<dbReference type="InterPro" id="IPR001870">
    <property type="entry name" value="B30.2/SPRY"/>
</dbReference>
<comment type="subcellular location">
    <subcellularLocation>
        <location evidence="1">Cytoplasm</location>
    </subcellularLocation>
</comment>
<evidence type="ECO:0000259" key="10">
    <source>
        <dbReference type="PROSITE" id="PS50119"/>
    </source>
</evidence>
<dbReference type="PROSITE" id="PS00518">
    <property type="entry name" value="ZF_RING_1"/>
    <property type="match status" value="2"/>
</dbReference>
<dbReference type="PROSITE" id="PS50188">
    <property type="entry name" value="B302_SPRY"/>
    <property type="match status" value="1"/>
</dbReference>
<evidence type="ECO:0000313" key="13">
    <source>
        <dbReference type="RefSeq" id="XP_035886045.1"/>
    </source>
</evidence>
<feature type="domain" description="B box-type" evidence="10">
    <location>
        <begin position="90"/>
        <end position="129"/>
    </location>
</feature>
<dbReference type="AlphaFoldDB" id="A0A7E6E4S5"/>
<keyword evidence="2" id="KW-0963">Cytoplasm</keyword>
<feature type="domain" description="RING-type" evidence="9">
    <location>
        <begin position="322"/>
        <end position="367"/>
    </location>
</feature>
<evidence type="ECO:0000256" key="8">
    <source>
        <dbReference type="SAM" id="Coils"/>
    </source>
</evidence>
<evidence type="ECO:0000259" key="11">
    <source>
        <dbReference type="PROSITE" id="PS50188"/>
    </source>
</evidence>
<feature type="domain" description="RING-type" evidence="9">
    <location>
        <begin position="14"/>
        <end position="58"/>
    </location>
</feature>
<evidence type="ECO:0000256" key="6">
    <source>
        <dbReference type="ARBA" id="ARBA00023054"/>
    </source>
</evidence>
<dbReference type="SUPFAM" id="SSF49899">
    <property type="entry name" value="Concanavalin A-like lectins/glucanases"/>
    <property type="match status" value="1"/>
</dbReference>
<evidence type="ECO:0000313" key="15">
    <source>
        <dbReference type="RefSeq" id="XP_035886047.1"/>
    </source>
</evidence>
<dbReference type="SMART" id="SM00184">
    <property type="entry name" value="RING"/>
    <property type="match status" value="2"/>
</dbReference>
<evidence type="ECO:0000259" key="9">
    <source>
        <dbReference type="PROSITE" id="PS50089"/>
    </source>
</evidence>
<dbReference type="InterPro" id="IPR013083">
    <property type="entry name" value="Znf_RING/FYVE/PHD"/>
</dbReference>
<dbReference type="Proteomes" id="UP000504628">
    <property type="component" value="Chromosome 6"/>
</dbReference>
<keyword evidence="4 7" id="KW-0863">Zinc-finger</keyword>
<evidence type="ECO:0000313" key="14">
    <source>
        <dbReference type="RefSeq" id="XP_035886046.1"/>
    </source>
</evidence>
<dbReference type="PRINTS" id="PR01407">
    <property type="entry name" value="BUTYPHLNCDUF"/>
</dbReference>
<feature type="domain" description="B30.2/SPRY" evidence="11">
    <location>
        <begin position="590"/>
        <end position="780"/>
    </location>
</feature>
<dbReference type="RefSeq" id="XP_035886048.1">
    <property type="nucleotide sequence ID" value="XM_036030155.1"/>
</dbReference>
<dbReference type="InterPro" id="IPR027370">
    <property type="entry name" value="Znf-RING_euk"/>
</dbReference>
<dbReference type="SUPFAM" id="SSF57850">
    <property type="entry name" value="RING/U-box"/>
    <property type="match status" value="2"/>
</dbReference>
<sequence>MDFSSQESIKEVTCPICQELLREPMSLDCGHSFCEECITTYSESGSPQDLECCCPVCQSRYQPWNLQFNWQLAERVKKFREVDMNSHQPRRRDLCEHHGENYDIFCKDDGKAICRLCVQEHQGHQMSPIMEVVKECQEKLQEALKKLSQEQQEAEQLEADINEERATWKEHMQTERERILQGFEQMRGILDKEEQRELQKLEEDDVNVLDNLTMAKDQMVQQKQYMSELASDLQRHMHESTIDMLQDVINSLRRCEIYTLKKPKIVSNKPKSAFRVPDLSGMLQKFKEICEPEEPHIRTDRSRGAAAMASGILVNMKEEVTCPICLELLREPLSLDCEHTFCQACITANYKESIVSQEGQSSCPVCRITYQPGNLRPNRHVANIVETLREAKLSPEEEQKRDLCERHGEKLLLFCKEDGKFICWLCERSQEHRGHHTFLMEEVAQEYKEKLQAALNRLRAEQQKAEKLEADIKEGRISWKNQIQNDSQSVQEYFKKLRGFLNTEEQKELQKLVKEEGDILHDLEQSERELVQQSLVLRDLISDLEHRLEGSMRKMLQDVNGIMERSKTFTLKKPKTVSKEQRRVFQAPDLSEMLQAFNQLTDVRRYWVHITLQPSMDKQNVAISADRMQVRYEHHLDANTKASAVLGSLAITSGKHYWEVDVSEKQSWYLGVYGEKDSDTSSDQPKRCFWVIGLENQFKYNVFGEFSSFDPLKLTPSLTVPPRRVGVFLDYDACTVSFYNVTNHGFLIHTFSSCSFSQKVYPYFCPMTCTGPMTLCSPSS</sequence>
<dbReference type="CDD" id="cd15822">
    <property type="entry name" value="SPRY_PRY_TRIM5"/>
    <property type="match status" value="1"/>
</dbReference>
<reference evidence="13 14" key="1">
    <citation type="submission" date="2025-04" db="UniProtKB">
        <authorList>
            <consortium name="RefSeq"/>
        </authorList>
    </citation>
    <scope>IDENTIFICATION</scope>
    <source>
        <tissue evidence="13 14">Muscle</tissue>
    </source>
</reference>
<dbReference type="CDD" id="cd16591">
    <property type="entry name" value="RING-HC_TRIM5-like_C-IV"/>
    <property type="match status" value="1"/>
</dbReference>
<dbReference type="RefSeq" id="XP_035886049.1">
    <property type="nucleotide sequence ID" value="XM_036030156.1"/>
</dbReference>
<dbReference type="FunFam" id="3.30.40.10:FF:000144">
    <property type="entry name" value="Tripartite motif-containing 5 (Predicted)"/>
    <property type="match status" value="1"/>
</dbReference>
<protein>
    <submittedName>
        <fullName evidence="13 14">Tripartite motif-containing protein 5-like isoform X1</fullName>
    </submittedName>
</protein>
<dbReference type="PROSITE" id="PS50089">
    <property type="entry name" value="ZF_RING_2"/>
    <property type="match status" value="2"/>
</dbReference>
<dbReference type="InterPro" id="IPR043136">
    <property type="entry name" value="B30.2/SPRY_sf"/>
</dbReference>
<dbReference type="Gene3D" id="3.30.40.10">
    <property type="entry name" value="Zinc/RING finger domain, C3HC4 (zinc finger)"/>
    <property type="match status" value="2"/>
</dbReference>
<evidence type="ECO:0000313" key="17">
    <source>
        <dbReference type="RefSeq" id="XP_035886049.1"/>
    </source>
</evidence>
<evidence type="ECO:0000256" key="3">
    <source>
        <dbReference type="ARBA" id="ARBA00022723"/>
    </source>
</evidence>
<evidence type="ECO:0000313" key="12">
    <source>
        <dbReference type="Proteomes" id="UP000504628"/>
    </source>
</evidence>
<dbReference type="GO" id="GO:0008270">
    <property type="term" value="F:zinc ion binding"/>
    <property type="evidence" value="ECO:0007669"/>
    <property type="project" value="UniProtKB-KW"/>
</dbReference>
<keyword evidence="5" id="KW-0862">Zinc</keyword>
<keyword evidence="6 8" id="KW-0175">Coiled coil</keyword>
<dbReference type="RefSeq" id="XP_035886047.1">
    <property type="nucleotide sequence ID" value="XM_036030154.1"/>
</dbReference>
<dbReference type="InterPro" id="IPR017907">
    <property type="entry name" value="Znf_RING_CS"/>
</dbReference>
<feature type="coiled-coil region" evidence="8">
    <location>
        <begin position="130"/>
        <end position="167"/>
    </location>
</feature>
<dbReference type="GO" id="GO:0005737">
    <property type="term" value="C:cytoplasm"/>
    <property type="evidence" value="ECO:0007669"/>
    <property type="project" value="UniProtKB-SubCell"/>
</dbReference>
<dbReference type="Pfam" id="PF00643">
    <property type="entry name" value="zf-B_box"/>
    <property type="match status" value="2"/>
</dbReference>
<dbReference type="InterPro" id="IPR003879">
    <property type="entry name" value="Butyrophylin_SPRY"/>
</dbReference>
<dbReference type="Gene3D" id="3.30.160.60">
    <property type="entry name" value="Classic Zinc Finger"/>
    <property type="match status" value="2"/>
</dbReference>
<accession>A0A7E6E4S5</accession>
<dbReference type="RefSeq" id="XP_035886046.1">
    <property type="nucleotide sequence ID" value="XM_036030153.1"/>
</dbReference>
<evidence type="ECO:0000256" key="1">
    <source>
        <dbReference type="ARBA" id="ARBA00004496"/>
    </source>
</evidence>
<evidence type="ECO:0000256" key="4">
    <source>
        <dbReference type="ARBA" id="ARBA00022771"/>
    </source>
</evidence>
<dbReference type="InterPro" id="IPR003877">
    <property type="entry name" value="SPRY_dom"/>
</dbReference>
<dbReference type="InterPro" id="IPR001841">
    <property type="entry name" value="Znf_RING"/>
</dbReference>
<dbReference type="KEGG" id="pdic:114499956"/>
<evidence type="ECO:0000256" key="7">
    <source>
        <dbReference type="PROSITE-ProRule" id="PRU00024"/>
    </source>
</evidence>
<keyword evidence="3" id="KW-0479">Metal-binding</keyword>
<organism evidence="12 13">
    <name type="scientific">Phyllostomus discolor</name>
    <name type="common">pale spear-nosed bat</name>
    <dbReference type="NCBI Taxonomy" id="89673"/>
    <lineage>
        <taxon>Eukaryota</taxon>
        <taxon>Metazoa</taxon>
        <taxon>Chordata</taxon>
        <taxon>Craniata</taxon>
        <taxon>Vertebrata</taxon>
        <taxon>Euteleostomi</taxon>
        <taxon>Mammalia</taxon>
        <taxon>Eutheria</taxon>
        <taxon>Laurasiatheria</taxon>
        <taxon>Chiroptera</taxon>
        <taxon>Yangochiroptera</taxon>
        <taxon>Phyllostomidae</taxon>
        <taxon>Phyllostominae</taxon>
        <taxon>Phyllostomus</taxon>
    </lineage>
</organism>
<dbReference type="InterPro" id="IPR050143">
    <property type="entry name" value="TRIM/RBCC"/>
</dbReference>
<dbReference type="SUPFAM" id="SSF57845">
    <property type="entry name" value="B-box zinc-binding domain"/>
    <property type="match status" value="2"/>
</dbReference>
<name>A0A7E6E4S5_9CHIR</name>
<dbReference type="Gene3D" id="2.60.120.920">
    <property type="match status" value="1"/>
</dbReference>
<dbReference type="InterPro" id="IPR013320">
    <property type="entry name" value="ConA-like_dom_sf"/>
</dbReference>
<evidence type="ECO:0000313" key="16">
    <source>
        <dbReference type="RefSeq" id="XP_035886048.1"/>
    </source>
</evidence>
<feature type="coiled-coil region" evidence="8">
    <location>
        <begin position="441"/>
        <end position="478"/>
    </location>
</feature>
<feature type="domain" description="B box-type" evidence="10">
    <location>
        <begin position="399"/>
        <end position="440"/>
    </location>
</feature>
<dbReference type="SMART" id="SM00336">
    <property type="entry name" value="BBOX"/>
    <property type="match status" value="2"/>
</dbReference>
<evidence type="ECO:0000256" key="5">
    <source>
        <dbReference type="ARBA" id="ARBA00022833"/>
    </source>
</evidence>
<dbReference type="Pfam" id="PF00622">
    <property type="entry name" value="SPRY"/>
    <property type="match status" value="1"/>
</dbReference>
<evidence type="ECO:0000256" key="2">
    <source>
        <dbReference type="ARBA" id="ARBA00022490"/>
    </source>
</evidence>
<dbReference type="SMART" id="SM00449">
    <property type="entry name" value="SPRY"/>
    <property type="match status" value="1"/>
</dbReference>
<dbReference type="CDD" id="cd19761">
    <property type="entry name" value="Bbox2_TRIM5-like"/>
    <property type="match status" value="1"/>
</dbReference>
<dbReference type="FunFam" id="3.30.160.60:FF:000386">
    <property type="entry name" value="Tripartite motif-containing 5 (Predicted)"/>
    <property type="match status" value="1"/>
</dbReference>
<dbReference type="GeneID" id="114499956"/>
<dbReference type="PANTHER" id="PTHR24103">
    <property type="entry name" value="E3 UBIQUITIN-PROTEIN LIGASE TRIM"/>
    <property type="match status" value="1"/>
</dbReference>
<dbReference type="InterPro" id="IPR000315">
    <property type="entry name" value="Znf_B-box"/>
</dbReference>
<dbReference type="OrthoDB" id="654191at2759"/>
<proteinExistence type="predicted"/>